<dbReference type="GO" id="GO:0004022">
    <property type="term" value="F:alcohol dehydrogenase (NAD+) activity"/>
    <property type="evidence" value="ECO:0007669"/>
    <property type="project" value="UniProtKB-EC"/>
</dbReference>
<dbReference type="EMBL" id="MBFE02000035">
    <property type="protein sequence ID" value="MUO45399.1"/>
    <property type="molecule type" value="Genomic_DNA"/>
</dbReference>
<dbReference type="AlphaFoldDB" id="A0ABD6HEQ3"/>
<proteinExistence type="inferred from homology"/>
<dbReference type="RefSeq" id="WP_012649009.1">
    <property type="nucleotide sequence ID" value="NZ_JAALYG010000035.1"/>
</dbReference>
<dbReference type="InterPro" id="IPR036291">
    <property type="entry name" value="NAD(P)-bd_dom_sf"/>
</dbReference>
<feature type="domain" description="Enoyl reductase (ER)" evidence="8">
    <location>
        <begin position="8"/>
        <end position="347"/>
    </location>
</feature>
<dbReference type="GO" id="GO:0046872">
    <property type="term" value="F:metal ion binding"/>
    <property type="evidence" value="ECO:0007669"/>
    <property type="project" value="UniProtKB-KW"/>
</dbReference>
<dbReference type="InterPro" id="IPR002328">
    <property type="entry name" value="ADH_Zn_CS"/>
</dbReference>
<name>A0ABD6HEQ3_AGRVI</name>
<dbReference type="EC" id="1.1.1.1" evidence="3"/>
<evidence type="ECO:0000256" key="4">
    <source>
        <dbReference type="ARBA" id="ARBA00022723"/>
    </source>
</evidence>
<dbReference type="CDD" id="cd08240">
    <property type="entry name" value="6_hydroxyhexanoate_dh_like"/>
    <property type="match status" value="1"/>
</dbReference>
<dbReference type="Proteomes" id="UP000179454">
    <property type="component" value="Unassembled WGS sequence"/>
</dbReference>
<dbReference type="Pfam" id="PF00107">
    <property type="entry name" value="ADH_zinc_N"/>
    <property type="match status" value="1"/>
</dbReference>
<keyword evidence="4 7" id="KW-0479">Metal-binding</keyword>
<evidence type="ECO:0000256" key="5">
    <source>
        <dbReference type="ARBA" id="ARBA00022833"/>
    </source>
</evidence>
<reference evidence="11 12" key="1">
    <citation type="submission" date="2019-11" db="EMBL/GenBank/DDBJ databases">
        <title>Whole-genome sequencing of Allorhizobium vitis.</title>
        <authorList>
            <person name="Gan H.M."/>
            <person name="Savka M.A."/>
        </authorList>
    </citation>
    <scope>NUCLEOTIDE SEQUENCE [LARGE SCALE GENOMIC DNA]</scope>
    <source>
        <strain evidence="10 12">RF2/1</strain>
        <strain evidence="9 11">T1/7</strain>
    </source>
</reference>
<organism evidence="10 12">
    <name type="scientific">Agrobacterium vitis</name>
    <name type="common">Rhizobium vitis</name>
    <dbReference type="NCBI Taxonomy" id="373"/>
    <lineage>
        <taxon>Bacteria</taxon>
        <taxon>Pseudomonadati</taxon>
        <taxon>Pseudomonadota</taxon>
        <taxon>Alphaproteobacteria</taxon>
        <taxon>Hyphomicrobiales</taxon>
        <taxon>Rhizobiaceae</taxon>
        <taxon>Rhizobium/Agrobacterium group</taxon>
        <taxon>Agrobacterium</taxon>
    </lineage>
</organism>
<dbReference type="InterPro" id="IPR013149">
    <property type="entry name" value="ADH-like_C"/>
</dbReference>
<keyword evidence="5 7" id="KW-0862">Zinc</keyword>
<evidence type="ECO:0000256" key="1">
    <source>
        <dbReference type="ARBA" id="ARBA00001947"/>
    </source>
</evidence>
<keyword evidence="11" id="KW-1185">Reference proteome</keyword>
<dbReference type="SUPFAM" id="SSF50129">
    <property type="entry name" value="GroES-like"/>
    <property type="match status" value="1"/>
</dbReference>
<evidence type="ECO:0000313" key="11">
    <source>
        <dbReference type="Proteomes" id="UP000179454"/>
    </source>
</evidence>
<dbReference type="Gene3D" id="3.90.180.10">
    <property type="entry name" value="Medium-chain alcohol dehydrogenases, catalytic domain"/>
    <property type="match status" value="1"/>
</dbReference>
<evidence type="ECO:0000313" key="10">
    <source>
        <dbReference type="EMBL" id="MUP13294.1"/>
    </source>
</evidence>
<dbReference type="SMART" id="SM00829">
    <property type="entry name" value="PKS_ER"/>
    <property type="match status" value="1"/>
</dbReference>
<evidence type="ECO:0000256" key="3">
    <source>
        <dbReference type="ARBA" id="ARBA00013190"/>
    </source>
</evidence>
<evidence type="ECO:0000313" key="9">
    <source>
        <dbReference type="EMBL" id="MUO45399.1"/>
    </source>
</evidence>
<dbReference type="PANTHER" id="PTHR42940:SF8">
    <property type="entry name" value="VACUOLAR PROTEIN SORTING-ASSOCIATED PROTEIN 11"/>
    <property type="match status" value="1"/>
</dbReference>
<comment type="similarity">
    <text evidence="2 7">Belongs to the zinc-containing alcohol dehydrogenase family.</text>
</comment>
<accession>A0ABD6HEQ3</accession>
<dbReference type="InterPro" id="IPR013154">
    <property type="entry name" value="ADH-like_N"/>
</dbReference>
<evidence type="ECO:0000313" key="12">
    <source>
        <dbReference type="Proteomes" id="UP000179536"/>
    </source>
</evidence>
<dbReference type="InterPro" id="IPR011032">
    <property type="entry name" value="GroES-like_sf"/>
</dbReference>
<dbReference type="InterPro" id="IPR020843">
    <property type="entry name" value="ER"/>
</dbReference>
<dbReference type="EMBL" id="MBFA02000030">
    <property type="protein sequence ID" value="MUP13294.1"/>
    <property type="molecule type" value="Genomic_DNA"/>
</dbReference>
<evidence type="ECO:0000256" key="2">
    <source>
        <dbReference type="ARBA" id="ARBA00008072"/>
    </source>
</evidence>
<dbReference type="Pfam" id="PF08240">
    <property type="entry name" value="ADH_N"/>
    <property type="match status" value="1"/>
</dbReference>
<gene>
    <name evidence="10" type="ORF">BBK91_025985</name>
    <name evidence="9" type="ORF">BBL17_026890</name>
</gene>
<comment type="caution">
    <text evidence="10">The sequence shown here is derived from an EMBL/GenBank/DDBJ whole genome shotgun (WGS) entry which is preliminary data.</text>
</comment>
<keyword evidence="6" id="KW-0560">Oxidoreductase</keyword>
<comment type="cofactor">
    <cofactor evidence="1 7">
        <name>Zn(2+)</name>
        <dbReference type="ChEBI" id="CHEBI:29105"/>
    </cofactor>
</comment>
<dbReference type="PROSITE" id="PS00059">
    <property type="entry name" value="ADH_ZINC"/>
    <property type="match status" value="1"/>
</dbReference>
<evidence type="ECO:0000256" key="7">
    <source>
        <dbReference type="RuleBase" id="RU361277"/>
    </source>
</evidence>
<dbReference type="Gene3D" id="3.40.50.720">
    <property type="entry name" value="NAD(P)-binding Rossmann-like Domain"/>
    <property type="match status" value="1"/>
</dbReference>
<sequence>MRAWLNKTHHSRLEAVEIATPDATGTQVVVDVTHCAVCHSDLHTWQGVTDYGSRGVLQRPQPETPIAMGHEIVGKVSALGPDAQGVKIGDQVIVYPWLGCGKCNDCLNGRDNICAIGSRSLGFMQHGGFADKVIVPHSKYLASTGNIDPALAATYACSGLTVRSAIRKIMPLAPEELVVVIGAGGLGLQAVAMLRALTNNKILVLDKSEAKRDLVLGEGADHFVVLADEDTAARVIEINGGKVSSVLDFVNNSETSGLALSILRKGGRTIQVGLYGGELVVPLYTLAVTGLSIIGSITGTPEDLKDVIRLAEEGVLKPIPLTRMAMAQVNEAMSRLEQGRVDGRIVLIN</sequence>
<evidence type="ECO:0000256" key="6">
    <source>
        <dbReference type="ARBA" id="ARBA00023002"/>
    </source>
</evidence>
<protein>
    <recommendedName>
        <fullName evidence="3">alcohol dehydrogenase</fullName>
        <ecNumber evidence="3">1.1.1.1</ecNumber>
    </recommendedName>
</protein>
<evidence type="ECO:0000259" key="8">
    <source>
        <dbReference type="SMART" id="SM00829"/>
    </source>
</evidence>
<dbReference type="Proteomes" id="UP000179536">
    <property type="component" value="Unassembled WGS sequence"/>
</dbReference>
<dbReference type="PANTHER" id="PTHR42940">
    <property type="entry name" value="ALCOHOL DEHYDROGENASE 1-RELATED"/>
    <property type="match status" value="1"/>
</dbReference>
<dbReference type="SUPFAM" id="SSF51735">
    <property type="entry name" value="NAD(P)-binding Rossmann-fold domains"/>
    <property type="match status" value="1"/>
</dbReference>